<reference evidence="9 10" key="1">
    <citation type="submission" date="2020-08" db="EMBL/GenBank/DDBJ databases">
        <title>A Genomic Blueprint of the Chicken Gut Microbiome.</title>
        <authorList>
            <person name="Gilroy R."/>
            <person name="Ravi A."/>
            <person name="Getino M."/>
            <person name="Pursley I."/>
            <person name="Horton D.L."/>
            <person name="Alikhan N.-F."/>
            <person name="Baker D."/>
            <person name="Gharbi K."/>
            <person name="Hall N."/>
            <person name="Watson M."/>
            <person name="Adriaenssens E.M."/>
            <person name="Foster-Nyarko E."/>
            <person name="Jarju S."/>
            <person name="Secka A."/>
            <person name="Antonio M."/>
            <person name="Oren A."/>
            <person name="Chaudhuri R."/>
            <person name="La Ragione R.M."/>
            <person name="Hildebrand F."/>
            <person name="Pallen M.J."/>
        </authorList>
    </citation>
    <scope>NUCLEOTIDE SEQUENCE [LARGE SCALE GENOMIC DNA]</scope>
    <source>
        <strain evidence="9 10">Re31</strain>
    </source>
</reference>
<organism evidence="9 10">
    <name type="scientific">Ureibacillus galli</name>
    <dbReference type="NCBI Taxonomy" id="2762222"/>
    <lineage>
        <taxon>Bacteria</taxon>
        <taxon>Bacillati</taxon>
        <taxon>Bacillota</taxon>
        <taxon>Bacilli</taxon>
        <taxon>Bacillales</taxon>
        <taxon>Caryophanaceae</taxon>
        <taxon>Ureibacillus</taxon>
    </lineage>
</organism>
<evidence type="ECO:0000313" key="10">
    <source>
        <dbReference type="Proteomes" id="UP000640930"/>
    </source>
</evidence>
<feature type="signal peptide" evidence="6">
    <location>
        <begin position="1"/>
        <end position="28"/>
    </location>
</feature>
<comment type="subcellular location">
    <subcellularLocation>
        <location evidence="1">Membrane</location>
        <topology evidence="1">Multi-pass membrane protein</topology>
    </subcellularLocation>
</comment>
<evidence type="ECO:0000259" key="7">
    <source>
        <dbReference type="Pfam" id="PF01957"/>
    </source>
</evidence>
<feature type="domain" description="NfeD-like C-terminal" evidence="7">
    <location>
        <begin position="239"/>
        <end position="292"/>
    </location>
</feature>
<dbReference type="PANTHER" id="PTHR33507:SF3">
    <property type="entry name" value="INNER MEMBRANE PROTEIN YBBJ"/>
    <property type="match status" value="1"/>
</dbReference>
<comment type="caution">
    <text evidence="9">The sequence shown here is derived from an EMBL/GenBank/DDBJ whole genome shotgun (WGS) entry which is preliminary data.</text>
</comment>
<dbReference type="Proteomes" id="UP000640930">
    <property type="component" value="Unassembled WGS sequence"/>
</dbReference>
<dbReference type="Gene3D" id="2.40.50.140">
    <property type="entry name" value="Nucleic acid-binding proteins"/>
    <property type="match status" value="1"/>
</dbReference>
<keyword evidence="10" id="KW-1185">Reference proteome</keyword>
<dbReference type="Pfam" id="PF01957">
    <property type="entry name" value="NfeD"/>
    <property type="match status" value="1"/>
</dbReference>
<keyword evidence="2 5" id="KW-0812">Transmembrane</keyword>
<proteinExistence type="predicted"/>
<sequence length="299" mass="32427">MGKIKGICFMALLLMSLTFFSFNFTVNANGEEIRSLNNGAVDHSLTLAKDTNERALITETANDFSQFGQTESEKESMQSTFSNKLSSFLTNPIVVTFLLSIGALGLVMELFSPGFGLPGLIGLSSFGLFFFGHIASGFATYESIFIFVIGFALLAAELFIPGGIVGLIGGALMIISLLFAGESVVHMAYSILIAMIIAIIGMVVLMKFFGKNLHVFNKLILRDATTTEEGYVSNVNRVDLLGKSGYTMTPLRPAGTIIIDNERIDVVSEGNYVDSKKKVEVVRVEGSRIVVREIEKGVE</sequence>
<dbReference type="InterPro" id="IPR052165">
    <property type="entry name" value="Membrane_assoc_protease"/>
</dbReference>
<feature type="transmembrane region" description="Helical" evidence="5">
    <location>
        <begin position="138"/>
        <end position="156"/>
    </location>
</feature>
<evidence type="ECO:0008006" key="11">
    <source>
        <dbReference type="Google" id="ProtNLM"/>
    </source>
</evidence>
<evidence type="ECO:0000313" key="9">
    <source>
        <dbReference type="EMBL" id="MBD8028326.1"/>
    </source>
</evidence>
<accession>A0ABR8XGJ1</accession>
<gene>
    <name evidence="9" type="ORF">H9636_16915</name>
</gene>
<evidence type="ECO:0000256" key="3">
    <source>
        <dbReference type="ARBA" id="ARBA00022989"/>
    </source>
</evidence>
<evidence type="ECO:0000256" key="2">
    <source>
        <dbReference type="ARBA" id="ARBA00022692"/>
    </source>
</evidence>
<keyword evidence="3 5" id="KW-1133">Transmembrane helix</keyword>
<dbReference type="RefSeq" id="WP_191708747.1">
    <property type="nucleotide sequence ID" value="NZ_JACSQA010000036.1"/>
</dbReference>
<feature type="domain" description="NfeD integral membrane" evidence="8">
    <location>
        <begin position="94"/>
        <end position="207"/>
    </location>
</feature>
<evidence type="ECO:0000256" key="5">
    <source>
        <dbReference type="SAM" id="Phobius"/>
    </source>
</evidence>
<dbReference type="PANTHER" id="PTHR33507">
    <property type="entry name" value="INNER MEMBRANE PROTEIN YBBJ"/>
    <property type="match status" value="1"/>
</dbReference>
<feature type="transmembrane region" description="Helical" evidence="5">
    <location>
        <begin position="88"/>
        <end position="108"/>
    </location>
</feature>
<dbReference type="InterPro" id="IPR012340">
    <property type="entry name" value="NA-bd_OB-fold"/>
</dbReference>
<evidence type="ECO:0000256" key="1">
    <source>
        <dbReference type="ARBA" id="ARBA00004141"/>
    </source>
</evidence>
<evidence type="ECO:0000259" key="8">
    <source>
        <dbReference type="Pfam" id="PF24961"/>
    </source>
</evidence>
<protein>
    <recommendedName>
        <fullName evidence="11">NfeD-like C-terminal domain-containing protein</fullName>
    </recommendedName>
</protein>
<feature type="transmembrane region" description="Helical" evidence="5">
    <location>
        <begin position="163"/>
        <end position="181"/>
    </location>
</feature>
<dbReference type="EMBL" id="JACSQA010000036">
    <property type="protein sequence ID" value="MBD8028326.1"/>
    <property type="molecule type" value="Genomic_DNA"/>
</dbReference>
<feature type="chain" id="PRO_5046383784" description="NfeD-like C-terminal domain-containing protein" evidence="6">
    <location>
        <begin position="29"/>
        <end position="299"/>
    </location>
</feature>
<dbReference type="Pfam" id="PF24961">
    <property type="entry name" value="NfeD_membrane"/>
    <property type="match status" value="1"/>
</dbReference>
<name>A0ABR8XGJ1_9BACL</name>
<keyword evidence="6" id="KW-0732">Signal</keyword>
<dbReference type="InterPro" id="IPR056739">
    <property type="entry name" value="NfeD_membrane"/>
</dbReference>
<dbReference type="InterPro" id="IPR002810">
    <property type="entry name" value="NfeD-like_C"/>
</dbReference>
<evidence type="ECO:0000256" key="6">
    <source>
        <dbReference type="SAM" id="SignalP"/>
    </source>
</evidence>
<evidence type="ECO:0000256" key="4">
    <source>
        <dbReference type="ARBA" id="ARBA00023136"/>
    </source>
</evidence>
<feature type="transmembrane region" description="Helical" evidence="5">
    <location>
        <begin position="187"/>
        <end position="209"/>
    </location>
</feature>
<keyword evidence="4 5" id="KW-0472">Membrane</keyword>